<comment type="caution">
    <text evidence="1">The sequence shown here is derived from an EMBL/GenBank/DDBJ whole genome shotgun (WGS) entry which is preliminary data.</text>
</comment>
<name>A0A6G0W2Y4_APHCR</name>
<gene>
    <name evidence="1" type="ORF">FWK35_00027463</name>
</gene>
<proteinExistence type="predicted"/>
<dbReference type="AlphaFoldDB" id="A0A6G0W2Y4"/>
<accession>A0A6G0W2Y4</accession>
<dbReference type="EMBL" id="VUJU01009630">
    <property type="protein sequence ID" value="KAF0718857.1"/>
    <property type="molecule type" value="Genomic_DNA"/>
</dbReference>
<sequence>MLRRGVKIATTTIISLFNSDKCVLLIFYVTHEGGDTGECSGILINCNTVKKIYLKITTIFLKSHNFLQPTTHGVNTRYAKNNFFITKTKKTTTNRYFEIIGTKLVREGTALALLLL</sequence>
<organism evidence="1 2">
    <name type="scientific">Aphis craccivora</name>
    <name type="common">Cowpea aphid</name>
    <dbReference type="NCBI Taxonomy" id="307492"/>
    <lineage>
        <taxon>Eukaryota</taxon>
        <taxon>Metazoa</taxon>
        <taxon>Ecdysozoa</taxon>
        <taxon>Arthropoda</taxon>
        <taxon>Hexapoda</taxon>
        <taxon>Insecta</taxon>
        <taxon>Pterygota</taxon>
        <taxon>Neoptera</taxon>
        <taxon>Paraneoptera</taxon>
        <taxon>Hemiptera</taxon>
        <taxon>Sternorrhyncha</taxon>
        <taxon>Aphidomorpha</taxon>
        <taxon>Aphidoidea</taxon>
        <taxon>Aphididae</taxon>
        <taxon>Aphidini</taxon>
        <taxon>Aphis</taxon>
        <taxon>Aphis</taxon>
    </lineage>
</organism>
<dbReference type="Proteomes" id="UP000478052">
    <property type="component" value="Unassembled WGS sequence"/>
</dbReference>
<reference evidence="1 2" key="1">
    <citation type="submission" date="2019-08" db="EMBL/GenBank/DDBJ databases">
        <title>Whole genome of Aphis craccivora.</title>
        <authorList>
            <person name="Voronova N.V."/>
            <person name="Shulinski R.S."/>
            <person name="Bandarenka Y.V."/>
            <person name="Zhorov D.G."/>
            <person name="Warner D."/>
        </authorList>
    </citation>
    <scope>NUCLEOTIDE SEQUENCE [LARGE SCALE GENOMIC DNA]</scope>
    <source>
        <strain evidence="1">180601</strain>
        <tissue evidence="1">Whole Body</tissue>
    </source>
</reference>
<protein>
    <submittedName>
        <fullName evidence="1">Uncharacterized protein</fullName>
    </submittedName>
</protein>
<evidence type="ECO:0000313" key="2">
    <source>
        <dbReference type="Proteomes" id="UP000478052"/>
    </source>
</evidence>
<evidence type="ECO:0000313" key="1">
    <source>
        <dbReference type="EMBL" id="KAF0718857.1"/>
    </source>
</evidence>
<keyword evidence="2" id="KW-1185">Reference proteome</keyword>